<protein>
    <submittedName>
        <fullName evidence="2">Uncharacterized protein</fullName>
    </submittedName>
</protein>
<feature type="chain" id="PRO_5045550025" evidence="1">
    <location>
        <begin position="22"/>
        <end position="149"/>
    </location>
</feature>
<accession>A0ABQ1IQ40</accession>
<dbReference type="InterPro" id="IPR031948">
    <property type="entry name" value="PliI"/>
</dbReference>
<sequence>MIKIWKAAILLFLAVPISAVAQDRFSSKLTTSTGQTLIIAEGDFEARSIGSFSVRLYEAAAAPDETTFFITGLIRARDGFVEKTLLADINGDQEQEVIIVVRSVGTGSYQSAHAFAIVNDTLVFLSSVEGLASDADPVAVLREATSNQE</sequence>
<evidence type="ECO:0000313" key="2">
    <source>
        <dbReference type="EMBL" id="GGB49787.1"/>
    </source>
</evidence>
<proteinExistence type="predicted"/>
<reference evidence="3" key="1">
    <citation type="journal article" date="2019" name="Int. J. Syst. Evol. Microbiol.">
        <title>The Global Catalogue of Microorganisms (GCM) 10K type strain sequencing project: providing services to taxonomists for standard genome sequencing and annotation.</title>
        <authorList>
            <consortium name="The Broad Institute Genomics Platform"/>
            <consortium name="The Broad Institute Genome Sequencing Center for Infectious Disease"/>
            <person name="Wu L."/>
            <person name="Ma J."/>
        </authorList>
    </citation>
    <scope>NUCLEOTIDE SEQUENCE [LARGE SCALE GENOMIC DNA]</scope>
    <source>
        <strain evidence="3">CGMCC 1.15923</strain>
    </source>
</reference>
<dbReference type="RefSeq" id="WP_188630354.1">
    <property type="nucleotide sequence ID" value="NZ_BMKE01000021.1"/>
</dbReference>
<keyword evidence="1" id="KW-0732">Signal</keyword>
<evidence type="ECO:0000313" key="3">
    <source>
        <dbReference type="Proteomes" id="UP000646152"/>
    </source>
</evidence>
<evidence type="ECO:0000256" key="1">
    <source>
        <dbReference type="SAM" id="SignalP"/>
    </source>
</evidence>
<dbReference type="Gene3D" id="2.40.128.460">
    <property type="entry name" value="Periplasmic lysozyme inhibitor of I-type lysozyme"/>
    <property type="match status" value="1"/>
</dbReference>
<name>A0ABQ1IQ40_9GAMM</name>
<feature type="signal peptide" evidence="1">
    <location>
        <begin position="1"/>
        <end position="21"/>
    </location>
</feature>
<dbReference type="Proteomes" id="UP000646152">
    <property type="component" value="Unassembled WGS sequence"/>
</dbReference>
<keyword evidence="3" id="KW-1185">Reference proteome</keyword>
<dbReference type="Pfam" id="PF16743">
    <property type="entry name" value="PliI"/>
    <property type="match status" value="1"/>
</dbReference>
<comment type="caution">
    <text evidence="2">The sequence shown here is derived from an EMBL/GenBank/DDBJ whole genome shotgun (WGS) entry which is preliminary data.</text>
</comment>
<dbReference type="EMBL" id="BMKE01000021">
    <property type="protein sequence ID" value="GGB49787.1"/>
    <property type="molecule type" value="Genomic_DNA"/>
</dbReference>
<gene>
    <name evidence="2" type="ORF">GCM10011502_23810</name>
</gene>
<organism evidence="2 3">
    <name type="scientific">Oceanisphaera marina</name>
    <dbReference type="NCBI Taxonomy" id="2017550"/>
    <lineage>
        <taxon>Bacteria</taxon>
        <taxon>Pseudomonadati</taxon>
        <taxon>Pseudomonadota</taxon>
        <taxon>Gammaproteobacteria</taxon>
        <taxon>Aeromonadales</taxon>
        <taxon>Aeromonadaceae</taxon>
        <taxon>Oceanisphaera</taxon>
    </lineage>
</organism>
<dbReference type="InterPro" id="IPR038643">
    <property type="entry name" value="PliI_sf"/>
</dbReference>